<keyword evidence="1" id="KW-0472">Membrane</keyword>
<gene>
    <name evidence="2" type="ORF">SLEP1_g55453</name>
</gene>
<sequence>MKNFKAKNAVCGHYNVGSGTLVYFILRPYIMSNLVLFT</sequence>
<evidence type="ECO:0000256" key="1">
    <source>
        <dbReference type="SAM" id="Phobius"/>
    </source>
</evidence>
<organism evidence="2 3">
    <name type="scientific">Rubroshorea leprosula</name>
    <dbReference type="NCBI Taxonomy" id="152421"/>
    <lineage>
        <taxon>Eukaryota</taxon>
        <taxon>Viridiplantae</taxon>
        <taxon>Streptophyta</taxon>
        <taxon>Embryophyta</taxon>
        <taxon>Tracheophyta</taxon>
        <taxon>Spermatophyta</taxon>
        <taxon>Magnoliopsida</taxon>
        <taxon>eudicotyledons</taxon>
        <taxon>Gunneridae</taxon>
        <taxon>Pentapetalae</taxon>
        <taxon>rosids</taxon>
        <taxon>malvids</taxon>
        <taxon>Malvales</taxon>
        <taxon>Dipterocarpaceae</taxon>
        <taxon>Rubroshorea</taxon>
    </lineage>
</organism>
<comment type="caution">
    <text evidence="2">The sequence shown here is derived from an EMBL/GenBank/DDBJ whole genome shotgun (WGS) entry which is preliminary data.</text>
</comment>
<reference evidence="2 3" key="1">
    <citation type="journal article" date="2021" name="Commun. Biol.">
        <title>The genome of Shorea leprosula (Dipterocarpaceae) highlights the ecological relevance of drought in aseasonal tropical rainforests.</title>
        <authorList>
            <person name="Ng K.K.S."/>
            <person name="Kobayashi M.J."/>
            <person name="Fawcett J.A."/>
            <person name="Hatakeyama M."/>
            <person name="Paape T."/>
            <person name="Ng C.H."/>
            <person name="Ang C.C."/>
            <person name="Tnah L.H."/>
            <person name="Lee C.T."/>
            <person name="Nishiyama T."/>
            <person name="Sese J."/>
            <person name="O'Brien M.J."/>
            <person name="Copetti D."/>
            <person name="Mohd Noor M.I."/>
            <person name="Ong R.C."/>
            <person name="Putra M."/>
            <person name="Sireger I.Z."/>
            <person name="Indrioko S."/>
            <person name="Kosugi Y."/>
            <person name="Izuno A."/>
            <person name="Isagi Y."/>
            <person name="Lee S.L."/>
            <person name="Shimizu K.K."/>
        </authorList>
    </citation>
    <scope>NUCLEOTIDE SEQUENCE [LARGE SCALE GENOMIC DNA]</scope>
    <source>
        <strain evidence="2">214</strain>
    </source>
</reference>
<keyword evidence="1" id="KW-1133">Transmembrane helix</keyword>
<evidence type="ECO:0000313" key="3">
    <source>
        <dbReference type="Proteomes" id="UP001054252"/>
    </source>
</evidence>
<dbReference type="Proteomes" id="UP001054252">
    <property type="component" value="Unassembled WGS sequence"/>
</dbReference>
<dbReference type="AlphaFoldDB" id="A0AAV5MJ93"/>
<protein>
    <submittedName>
        <fullName evidence="2">Uncharacterized protein</fullName>
    </submittedName>
</protein>
<feature type="transmembrane region" description="Helical" evidence="1">
    <location>
        <begin position="12"/>
        <end position="30"/>
    </location>
</feature>
<name>A0AAV5MJ93_9ROSI</name>
<accession>A0AAV5MJ93</accession>
<dbReference type="EMBL" id="BPVZ01000265">
    <property type="protein sequence ID" value="GKV48652.1"/>
    <property type="molecule type" value="Genomic_DNA"/>
</dbReference>
<keyword evidence="3" id="KW-1185">Reference proteome</keyword>
<proteinExistence type="predicted"/>
<keyword evidence="1" id="KW-0812">Transmembrane</keyword>
<evidence type="ECO:0000313" key="2">
    <source>
        <dbReference type="EMBL" id="GKV48652.1"/>
    </source>
</evidence>